<dbReference type="Proteomes" id="UP000288168">
    <property type="component" value="Unassembled WGS sequence"/>
</dbReference>
<feature type="signal peptide" evidence="1">
    <location>
        <begin position="1"/>
        <end position="32"/>
    </location>
</feature>
<protein>
    <submittedName>
        <fullName evidence="2">Uncharacterized protein</fullName>
    </submittedName>
</protein>
<evidence type="ECO:0000256" key="1">
    <source>
        <dbReference type="SAM" id="SignalP"/>
    </source>
</evidence>
<accession>A0A428QPK2</accession>
<proteinExistence type="predicted"/>
<evidence type="ECO:0000313" key="2">
    <source>
        <dbReference type="EMBL" id="RSL67222.1"/>
    </source>
</evidence>
<gene>
    <name evidence="2" type="ORF">CEP54_003347</name>
</gene>
<name>A0A428QPK2_9HYPO</name>
<keyword evidence="3" id="KW-1185">Reference proteome</keyword>
<feature type="chain" id="PRO_5019415336" evidence="1">
    <location>
        <begin position="33"/>
        <end position="177"/>
    </location>
</feature>
<dbReference type="EMBL" id="NKCI01000021">
    <property type="protein sequence ID" value="RSL67222.1"/>
    <property type="molecule type" value="Genomic_DNA"/>
</dbReference>
<dbReference type="AlphaFoldDB" id="A0A428QPK2"/>
<reference evidence="2 3" key="1">
    <citation type="submission" date="2017-06" db="EMBL/GenBank/DDBJ databases">
        <title>Comparative genomic analysis of Ambrosia Fusariam Clade fungi.</title>
        <authorList>
            <person name="Stajich J.E."/>
            <person name="Carrillo J."/>
            <person name="Kijimoto T."/>
            <person name="Eskalen A."/>
            <person name="O'Donnell K."/>
            <person name="Kasson M."/>
        </authorList>
    </citation>
    <scope>NUCLEOTIDE SEQUENCE [LARGE SCALE GENOMIC DNA]</scope>
    <source>
        <strain evidence="2 3">NRRL62584</strain>
    </source>
</reference>
<sequence length="177" mass="19702">MLNNRHFPLTTLFNFFLSRLCLPPQLLSSSRAWPAVIRISNRRAVSDPVLERQVLRLARPGHRQRRLLLACAETLHCDGVCRDFLRASALHFITVSPMINVACVSNARKPRGTSYPASSRGSGPVSLVSVAAHITRQLRPIRLTVLSTTRLNPVQTIQDLTPFDPAHAVKSRATYST</sequence>
<comment type="caution">
    <text evidence="2">The sequence shown here is derived from an EMBL/GenBank/DDBJ whole genome shotgun (WGS) entry which is preliminary data.</text>
</comment>
<organism evidence="2 3">
    <name type="scientific">Fusarium duplospermum</name>
    <dbReference type="NCBI Taxonomy" id="1325734"/>
    <lineage>
        <taxon>Eukaryota</taxon>
        <taxon>Fungi</taxon>
        <taxon>Dikarya</taxon>
        <taxon>Ascomycota</taxon>
        <taxon>Pezizomycotina</taxon>
        <taxon>Sordariomycetes</taxon>
        <taxon>Hypocreomycetidae</taxon>
        <taxon>Hypocreales</taxon>
        <taxon>Nectriaceae</taxon>
        <taxon>Fusarium</taxon>
        <taxon>Fusarium solani species complex</taxon>
    </lineage>
</organism>
<keyword evidence="1" id="KW-0732">Signal</keyword>
<evidence type="ECO:0000313" key="3">
    <source>
        <dbReference type="Proteomes" id="UP000288168"/>
    </source>
</evidence>